<evidence type="ECO:0000256" key="2">
    <source>
        <dbReference type="ARBA" id="ARBA00022803"/>
    </source>
</evidence>
<keyword evidence="8" id="KW-1185">Reference proteome</keyword>
<keyword evidence="1" id="KW-0677">Repeat</keyword>
<dbReference type="PROSITE" id="PS50005">
    <property type="entry name" value="TPR"/>
    <property type="match status" value="1"/>
</dbReference>
<keyword evidence="4" id="KW-0175">Coiled coil</keyword>
<feature type="coiled-coil region" evidence="4">
    <location>
        <begin position="134"/>
        <end position="168"/>
    </location>
</feature>
<dbReference type="eggNOG" id="COG0457">
    <property type="taxonomic scope" value="Bacteria"/>
</dbReference>
<evidence type="ECO:0000256" key="3">
    <source>
        <dbReference type="PROSITE-ProRule" id="PRU00339"/>
    </source>
</evidence>
<evidence type="ECO:0000256" key="4">
    <source>
        <dbReference type="SAM" id="Coils"/>
    </source>
</evidence>
<evidence type="ECO:0000259" key="6">
    <source>
        <dbReference type="Pfam" id="PF13228"/>
    </source>
</evidence>
<dbReference type="Pfam" id="PF13424">
    <property type="entry name" value="TPR_12"/>
    <property type="match status" value="1"/>
</dbReference>
<dbReference type="PANTHER" id="PTHR45641">
    <property type="entry name" value="TETRATRICOPEPTIDE REPEAT PROTEIN (AFU_ORTHOLOGUE AFUA_6G03870)"/>
    <property type="match status" value="1"/>
</dbReference>
<comment type="caution">
    <text evidence="7">The sequence shown here is derived from an EMBL/GenBank/DDBJ whole genome shotgun (WGS) entry which is preliminary data.</text>
</comment>
<gene>
    <name evidence="7" type="ORF">BMAGN_0345</name>
</gene>
<name>A0A087BBI4_9BIFI</name>
<organism evidence="7 8">
    <name type="scientific">Bifidobacterium magnum</name>
    <dbReference type="NCBI Taxonomy" id="1692"/>
    <lineage>
        <taxon>Bacteria</taxon>
        <taxon>Bacillati</taxon>
        <taxon>Actinomycetota</taxon>
        <taxon>Actinomycetes</taxon>
        <taxon>Bifidobacteriales</taxon>
        <taxon>Bifidobacteriaceae</taxon>
        <taxon>Bifidobacterium</taxon>
    </lineage>
</organism>
<dbReference type="EMBL" id="JGZB01000004">
    <property type="protein sequence ID" value="KFI68384.1"/>
    <property type="molecule type" value="Genomic_DNA"/>
</dbReference>
<accession>A0A087BBI4</accession>
<dbReference type="Gene3D" id="1.25.40.10">
    <property type="entry name" value="Tetratricopeptide repeat domain"/>
    <property type="match status" value="2"/>
</dbReference>
<dbReference type="InterPro" id="IPR025117">
    <property type="entry name" value="DUF4037"/>
</dbReference>
<feature type="repeat" description="TPR" evidence="3">
    <location>
        <begin position="128"/>
        <end position="161"/>
    </location>
</feature>
<dbReference type="RefSeq" id="WP_022860126.1">
    <property type="nucleotide sequence ID" value="NZ_JGZB01000004.1"/>
</dbReference>
<reference evidence="7 8" key="1">
    <citation type="submission" date="2014-03" db="EMBL/GenBank/DDBJ databases">
        <title>Genomics of Bifidobacteria.</title>
        <authorList>
            <person name="Ventura M."/>
            <person name="Milani C."/>
            <person name="Lugli G.A."/>
        </authorList>
    </citation>
    <scope>NUCLEOTIDE SEQUENCE [LARGE SCALE GENOMIC DNA]</scope>
    <source>
        <strain evidence="7 8">LMG 11591</strain>
    </source>
</reference>
<evidence type="ECO:0000256" key="5">
    <source>
        <dbReference type="SAM" id="MobiDB-lite"/>
    </source>
</evidence>
<dbReference type="AlphaFoldDB" id="A0A087BBI4"/>
<dbReference type="Pfam" id="PF13228">
    <property type="entry name" value="DUF4037"/>
    <property type="match status" value="1"/>
</dbReference>
<evidence type="ECO:0000256" key="1">
    <source>
        <dbReference type="ARBA" id="ARBA00022737"/>
    </source>
</evidence>
<protein>
    <submittedName>
        <fullName evidence="7">TPR domain protein</fullName>
    </submittedName>
</protein>
<dbReference type="Proteomes" id="UP000029052">
    <property type="component" value="Unassembled WGS sequence"/>
</dbReference>
<evidence type="ECO:0000313" key="8">
    <source>
        <dbReference type="Proteomes" id="UP000029052"/>
    </source>
</evidence>
<dbReference type="SUPFAM" id="SSF48452">
    <property type="entry name" value="TPR-like"/>
    <property type="match status" value="1"/>
</dbReference>
<keyword evidence="2 3" id="KW-0802">TPR repeat</keyword>
<feature type="domain" description="DUF4037" evidence="6">
    <location>
        <begin position="437"/>
        <end position="539"/>
    </location>
</feature>
<feature type="region of interest" description="Disordered" evidence="5">
    <location>
        <begin position="282"/>
        <end position="305"/>
    </location>
</feature>
<sequence>MDVHAFLQGLDDIMNRHAAATEADDYLMQAMADAENAGDREGLLTVLNETMGFYRSQSRHDDNQWIVQRALELGSQLGIENSDAWTSTLINAATAQRAAQHYDQAEDLYGQAIAQAQRTYGPYDRRLAALHNNMSMLYSETNRLEQAEEELERALEILKADNALQSADIDAASTYTNLALVELSQAHAATEAGDSETAQAKTAQAHANAIASLDIYREGHHEGSAHFAAALAGYAQTCYAVKDYAGATRAYRRALEVIDECYGRNTDYYRVTESNLRQTEQMLAQSGQAHTESDPDASTPISHAPEDITGMELSKRYWNDVVKPMVRDRFPQLDGRVAAGLVGHGSECYGFDDAISRDHDFYPRVCLWLTDEDYAQHGATLQQAYEELPKDFLGFHKNVVTARTRAQRRDGVFAIPAFFESITGYPAAPDQDAPHAWLMLSEATLAAATNGRVFADPLGAFSKARQSFLLMPRDVQLSLISRRLGMAAQAGQANLPRMLAREDASAAHLCVTEFVNAVSSLVFLCNNPVTAGYLPYYKWQFAALRKLSRRMGMRLTGVTELLERTLALASPACAPQTQGDTARQELAAIIERICTMIVAYLNESGLSTSTDVFLENQRPYVEAHIESDDPVLHSL</sequence>
<dbReference type="InterPro" id="IPR011990">
    <property type="entry name" value="TPR-like_helical_dom_sf"/>
</dbReference>
<dbReference type="STRING" id="1692.BMAGN_0345"/>
<proteinExistence type="predicted"/>
<dbReference type="InterPro" id="IPR019734">
    <property type="entry name" value="TPR_rpt"/>
</dbReference>
<dbReference type="SMART" id="SM00028">
    <property type="entry name" value="TPR"/>
    <property type="match status" value="3"/>
</dbReference>
<evidence type="ECO:0000313" key="7">
    <source>
        <dbReference type="EMBL" id="KFI68384.1"/>
    </source>
</evidence>